<dbReference type="EMBL" id="QJVD01000019">
    <property type="protein sequence ID" value="PYI65948.1"/>
    <property type="molecule type" value="Genomic_DNA"/>
</dbReference>
<dbReference type="OrthoDB" id="9768354at2"/>
<proteinExistence type="predicted"/>
<reference evidence="2 3" key="1">
    <citation type="submission" date="2018-05" db="EMBL/GenBank/DDBJ databases">
        <title>Genetic diversity of glacier-inhabiting Cryobacterium bacteria in China and description of Cryobacterium mengkeensis sp. nov. and Arthrobacter glacialis sp. nov.</title>
        <authorList>
            <person name="Liu Q."/>
            <person name="Xin Y.-H."/>
        </authorList>
    </citation>
    <scope>NUCLEOTIDE SEQUENCE [LARGE SCALE GENOMIC DNA]</scope>
    <source>
        <strain evidence="2 3">LI2</strain>
    </source>
</reference>
<dbReference type="PANTHER" id="PTHR30595:SF6">
    <property type="entry name" value="SCHLAFEN ALBA-2 DOMAIN-CONTAINING PROTEIN"/>
    <property type="match status" value="1"/>
</dbReference>
<evidence type="ECO:0000313" key="2">
    <source>
        <dbReference type="EMBL" id="PYI65948.1"/>
    </source>
</evidence>
<accession>A0A2V5L495</accession>
<protein>
    <submittedName>
        <fullName evidence="2">Transcriptional regulator</fullName>
    </submittedName>
</protein>
<name>A0A2V5L495_9MICC</name>
<dbReference type="Pfam" id="PF13749">
    <property type="entry name" value="HATPase_c_4"/>
    <property type="match status" value="1"/>
</dbReference>
<feature type="domain" description="Schlafen AlbA-2" evidence="1">
    <location>
        <begin position="18"/>
        <end position="139"/>
    </location>
</feature>
<dbReference type="InterPro" id="IPR038475">
    <property type="entry name" value="RecG_C_sf"/>
</dbReference>
<keyword evidence="3" id="KW-1185">Reference proteome</keyword>
<organism evidence="2 3">
    <name type="scientific">Arthrobacter livingstonensis</name>
    <dbReference type="NCBI Taxonomy" id="670078"/>
    <lineage>
        <taxon>Bacteria</taxon>
        <taxon>Bacillati</taxon>
        <taxon>Actinomycetota</taxon>
        <taxon>Actinomycetes</taxon>
        <taxon>Micrococcales</taxon>
        <taxon>Micrococcaceae</taxon>
        <taxon>Arthrobacter</taxon>
    </lineage>
</organism>
<sequence length="549" mass="61996">MNDADLKELLDSLLAAGESEVVEFKRAGGNYDTDKIGEYFSALANEANLRSVDAAWLVFGVDDRTRKVVGTDYREDPARLDSLKLQINQNTDPRVSFRQIHVLSHVAGRVVLFEIPPAPRGFPIAWKGDYRARAGESLTPLGLAKQDEIRNQTMATDWTAEIISGATRDHLDPAALARARQGFAERNPRLADQIISWDDATFLAKARLTLDGHITRATLLLLGRHDAAHLLSPHMAEMTWKLTGEESAYEHFATPFLLTGTLLLQRIRNLQIRFNPPNELIYREIEKYNESGLHEALYNCIAHQDYRQYSRVIVTEYVDRVEFISVGEFYDQSPEAYMLRERVPRRYRNPFLVAAMTELNLIDHMGNGIHRIVDQQRKRFLPLPDYELGVPGEVKLTVYGAAIDEAYSKLLMAREDLPLEDVLALDRVQKHLPISAEATARLRKAKLIEGRKPHLRVAAAVADAAGTRAEYIRTRGQDDTFYIKQVRDYLEKFGAASRAEIDGLLASQLSAALDDGQKRNKVGNLLGKMRDAGTIRNEGTRARPRWVLS</sequence>
<dbReference type="InterPro" id="IPR038461">
    <property type="entry name" value="Schlafen_AlbA_2_dom_sf"/>
</dbReference>
<dbReference type="Pfam" id="PF04326">
    <property type="entry name" value="SLFN_AlbA_2"/>
    <property type="match status" value="1"/>
</dbReference>
<comment type="caution">
    <text evidence="2">The sequence shown here is derived from an EMBL/GenBank/DDBJ whole genome shotgun (WGS) entry which is preliminary data.</text>
</comment>
<evidence type="ECO:0000313" key="3">
    <source>
        <dbReference type="Proteomes" id="UP000247832"/>
    </source>
</evidence>
<dbReference type="AlphaFoldDB" id="A0A2V5L495"/>
<gene>
    <name evidence="2" type="ORF">CVV68_16205</name>
</gene>
<dbReference type="Gene3D" id="3.30.565.60">
    <property type="match status" value="1"/>
</dbReference>
<evidence type="ECO:0000259" key="1">
    <source>
        <dbReference type="Pfam" id="PF04326"/>
    </source>
</evidence>
<dbReference type="InterPro" id="IPR007421">
    <property type="entry name" value="Schlafen_AlbA_2_dom"/>
</dbReference>
<dbReference type="Gene3D" id="3.30.950.30">
    <property type="entry name" value="Schlafen, AAA domain"/>
    <property type="match status" value="1"/>
</dbReference>
<dbReference type="PANTHER" id="PTHR30595">
    <property type="entry name" value="GLPR-RELATED TRANSCRIPTIONAL REPRESSOR"/>
    <property type="match status" value="1"/>
</dbReference>
<dbReference type="Proteomes" id="UP000247832">
    <property type="component" value="Unassembled WGS sequence"/>
</dbReference>